<dbReference type="InterPro" id="IPR027417">
    <property type="entry name" value="P-loop_NTPase"/>
</dbReference>
<dbReference type="Gene3D" id="3.40.50.300">
    <property type="entry name" value="P-loop containing nucleotide triphosphate hydrolases"/>
    <property type="match status" value="1"/>
</dbReference>
<proteinExistence type="predicted"/>
<gene>
    <name evidence="9" type="ORF">VF724_01975</name>
</gene>
<evidence type="ECO:0000256" key="5">
    <source>
        <dbReference type="ARBA" id="ARBA00022989"/>
    </source>
</evidence>
<evidence type="ECO:0000256" key="1">
    <source>
        <dbReference type="ARBA" id="ARBA00004323"/>
    </source>
</evidence>
<keyword evidence="10" id="KW-1185">Reference proteome</keyword>
<evidence type="ECO:0000313" key="10">
    <source>
        <dbReference type="Proteomes" id="UP001310386"/>
    </source>
</evidence>
<keyword evidence="5" id="KW-1133">Transmembrane helix</keyword>
<dbReference type="Pfam" id="PF06990">
    <property type="entry name" value="Gal-3-0_sulfotr"/>
    <property type="match status" value="1"/>
</dbReference>
<evidence type="ECO:0000313" key="9">
    <source>
        <dbReference type="EMBL" id="MEB3100425.1"/>
    </source>
</evidence>
<evidence type="ECO:0000256" key="8">
    <source>
        <dbReference type="ARBA" id="ARBA00023180"/>
    </source>
</evidence>
<sequence length="232" mass="27272">MFQKNNSPQQPVLLFLHVHKTGGTTLRSIINKQYPAEECLFLYDQEHDMSNGKYPPNKLEGIRCIYGHFHFGIHRFIPQPSTYITMLRDPVERVVSLYYHVTQNRMDPIHEQVKNMSMLEFASANNREFNNSDLQTYLISGVYPPDLERAKKNMQKHFSVVGITEMFDESLKLMQKKLGWHDISYTKINQTANRLPLQSIEKKVIDQIVSRNTLDIQLYRYAQQLLKKQLQP</sequence>
<dbReference type="PANTHER" id="PTHR32301">
    <property type="entry name" value="COUNTIN RECEPTOR CNR3-RELATED"/>
    <property type="match status" value="1"/>
</dbReference>
<evidence type="ECO:0000256" key="4">
    <source>
        <dbReference type="ARBA" id="ARBA00022968"/>
    </source>
</evidence>
<protein>
    <submittedName>
        <fullName evidence="9">Sulfotransferase family 2 domain-containing protein</fullName>
    </submittedName>
</protein>
<keyword evidence="7" id="KW-0472">Membrane</keyword>
<evidence type="ECO:0000256" key="3">
    <source>
        <dbReference type="ARBA" id="ARBA00022692"/>
    </source>
</evidence>
<keyword evidence="6" id="KW-0333">Golgi apparatus</keyword>
<comment type="caution">
    <text evidence="9">The sequence shown here is derived from an EMBL/GenBank/DDBJ whole genome shotgun (WGS) entry which is preliminary data.</text>
</comment>
<dbReference type="SUPFAM" id="SSF52540">
    <property type="entry name" value="P-loop containing nucleoside triphosphate hydrolases"/>
    <property type="match status" value="1"/>
</dbReference>
<keyword evidence="8" id="KW-0325">Glycoprotein</keyword>
<dbReference type="EMBL" id="JAYJLD010000002">
    <property type="protein sequence ID" value="MEB3100425.1"/>
    <property type="molecule type" value="Genomic_DNA"/>
</dbReference>
<dbReference type="RefSeq" id="WP_371752536.1">
    <property type="nucleotide sequence ID" value="NZ_JAYJLD010000002.1"/>
</dbReference>
<dbReference type="Proteomes" id="UP001310386">
    <property type="component" value="Unassembled WGS sequence"/>
</dbReference>
<keyword evidence="3" id="KW-0812">Transmembrane</keyword>
<keyword evidence="4" id="KW-0735">Signal-anchor</keyword>
<keyword evidence="2" id="KW-0808">Transferase</keyword>
<evidence type="ECO:0000256" key="6">
    <source>
        <dbReference type="ARBA" id="ARBA00023034"/>
    </source>
</evidence>
<name>A0ABU5ZH57_9BACL</name>
<reference evidence="9" key="1">
    <citation type="submission" date="2023-12" db="EMBL/GenBank/DDBJ databases">
        <title>Fervidustalea candida gen. nov., sp. nov., a novel member of the family Paenibacillaceae isolated from a geothermal area.</title>
        <authorList>
            <person name="Li W.-J."/>
            <person name="Jiao J.-Y."/>
            <person name="Chen Y."/>
        </authorList>
    </citation>
    <scope>NUCLEOTIDE SEQUENCE</scope>
    <source>
        <strain evidence="9">SYSU GA230002</strain>
    </source>
</reference>
<dbReference type="InterPro" id="IPR053259">
    <property type="entry name" value="Golvesin-related_Golgi"/>
</dbReference>
<dbReference type="InterPro" id="IPR009729">
    <property type="entry name" value="Gal-3-0_sulfotransfrase"/>
</dbReference>
<comment type="subcellular location">
    <subcellularLocation>
        <location evidence="1">Golgi apparatus membrane</location>
        <topology evidence="1">Single-pass type II membrane protein</topology>
    </subcellularLocation>
</comment>
<organism evidence="9 10">
    <name type="scientific">Ferviditalea candida</name>
    <dbReference type="NCBI Taxonomy" id="3108399"/>
    <lineage>
        <taxon>Bacteria</taxon>
        <taxon>Bacillati</taxon>
        <taxon>Bacillota</taxon>
        <taxon>Bacilli</taxon>
        <taxon>Bacillales</taxon>
        <taxon>Paenibacillaceae</taxon>
        <taxon>Ferviditalea</taxon>
    </lineage>
</organism>
<dbReference type="PANTHER" id="PTHR32301:SF6">
    <property type="entry name" value="GOLVESIN-RELATED"/>
    <property type="match status" value="1"/>
</dbReference>
<evidence type="ECO:0000256" key="2">
    <source>
        <dbReference type="ARBA" id="ARBA00022679"/>
    </source>
</evidence>
<accession>A0ABU5ZH57</accession>
<evidence type="ECO:0000256" key="7">
    <source>
        <dbReference type="ARBA" id="ARBA00023136"/>
    </source>
</evidence>